<evidence type="ECO:0000313" key="3">
    <source>
        <dbReference type="Proteomes" id="UP000033166"/>
    </source>
</evidence>
<feature type="transmembrane region" description="Helical" evidence="1">
    <location>
        <begin position="205"/>
        <end position="223"/>
    </location>
</feature>
<accession>A0A0D6DXR6</accession>
<feature type="transmembrane region" description="Helical" evidence="1">
    <location>
        <begin position="28"/>
        <end position="47"/>
    </location>
</feature>
<dbReference type="EMBL" id="LN774769">
    <property type="protein sequence ID" value="CEN28558.1"/>
    <property type="molecule type" value="Genomic_DNA"/>
</dbReference>
<feature type="transmembrane region" description="Helical" evidence="1">
    <location>
        <begin position="6"/>
        <end position="23"/>
    </location>
</feature>
<evidence type="ECO:0000256" key="1">
    <source>
        <dbReference type="SAM" id="Phobius"/>
    </source>
</evidence>
<feature type="transmembrane region" description="Helical" evidence="1">
    <location>
        <begin position="143"/>
        <end position="167"/>
    </location>
</feature>
<evidence type="ECO:0000313" key="2">
    <source>
        <dbReference type="EMBL" id="CEN28558.1"/>
    </source>
</evidence>
<feature type="transmembrane region" description="Helical" evidence="1">
    <location>
        <begin position="312"/>
        <end position="330"/>
    </location>
</feature>
<dbReference type="InterPro" id="IPR049576">
    <property type="entry name" value="HDC-like"/>
</dbReference>
<feature type="transmembrane region" description="Helical" evidence="1">
    <location>
        <begin position="90"/>
        <end position="108"/>
    </location>
</feature>
<keyword evidence="1" id="KW-1133">Transmembrane helix</keyword>
<keyword evidence="1" id="KW-0812">Transmembrane</keyword>
<keyword evidence="1" id="KW-0472">Membrane</keyword>
<feature type="transmembrane region" description="Helical" evidence="1">
    <location>
        <begin position="275"/>
        <end position="300"/>
    </location>
</feature>
<feature type="transmembrane region" description="Helical" evidence="1">
    <location>
        <begin position="358"/>
        <end position="381"/>
    </location>
</feature>
<gene>
    <name evidence="2" type="ORF">LACPI_1358</name>
</gene>
<name>A0A0D6DXR6_9LACT</name>
<feature type="transmembrane region" description="Helical" evidence="1">
    <location>
        <begin position="59"/>
        <end position="78"/>
    </location>
</feature>
<dbReference type="CDD" id="cd21416">
    <property type="entry name" value="HDC_protein"/>
    <property type="match status" value="1"/>
</dbReference>
<dbReference type="HOGENOM" id="CLU_056517_1_0_9"/>
<protein>
    <submittedName>
        <fullName evidence="2">Integral membrane protein</fullName>
    </submittedName>
</protein>
<proteinExistence type="predicted"/>
<dbReference type="AlphaFoldDB" id="A0A0D6DXR6"/>
<feature type="transmembrane region" description="Helical" evidence="1">
    <location>
        <begin position="114"/>
        <end position="136"/>
    </location>
</feature>
<dbReference type="KEGG" id="lpk:LACPI_1358"/>
<dbReference type="Proteomes" id="UP000033166">
    <property type="component" value="Chromosome I"/>
</dbReference>
<feature type="transmembrane region" description="Helical" evidence="1">
    <location>
        <begin position="251"/>
        <end position="269"/>
    </location>
</feature>
<reference evidence="3" key="1">
    <citation type="submission" date="2015-01" db="EMBL/GenBank/DDBJ databases">
        <authorList>
            <person name="Andreevskaya M."/>
        </authorList>
    </citation>
    <scope>NUCLEOTIDE SEQUENCE [LARGE SCALE GENOMIC DNA]</scope>
    <source>
        <strain evidence="3">MKFS47</strain>
    </source>
</reference>
<dbReference type="RefSeq" id="WP_047915670.1">
    <property type="nucleotide sequence ID" value="NZ_LN774769.1"/>
</dbReference>
<organism evidence="2 3">
    <name type="scientific">Pseudolactococcus piscium MKFS47</name>
    <dbReference type="NCBI Taxonomy" id="297352"/>
    <lineage>
        <taxon>Bacteria</taxon>
        <taxon>Bacillati</taxon>
        <taxon>Bacillota</taxon>
        <taxon>Bacilli</taxon>
        <taxon>Lactobacillales</taxon>
        <taxon>Streptococcaceae</taxon>
        <taxon>Pseudolactococcus</taxon>
    </lineage>
</organism>
<sequence length="382" mass="41884">MWTNLFSLGIVCLIMYIGEFISIRSSGLIPQMLIVTLLFLIGFWTILPHDILDKSGIMILSKIIFSIILIDVGTSLDLKEIFKNRQVIRLSSISLLSIILTALIIGGICYNMRVSLSTIPTLTGAGIGAMLMNAAALKANQPYYGAVAMTVFVSHTFISFPFASYFLKKEAKAKLVTLRASKDITLTQPKARAKQMTFTPYRTPTFYLATFFILAAAVEFIALKTHLNSAILQVLTGILARKIGLLQKNSLFKTSSSGLLMIALFASFMQSFSEISFATLLKLLAIAIPLNLSAIGVILVITKRLANQQFSWAMSAAIAMNSFLGFPFNFSLTREAIQAATAIAEEQEALSEQLLPHMILASTFSVSLMTPFIASICIKLLY</sequence>